<feature type="domain" description="Sulfotransferase" evidence="1">
    <location>
        <begin position="8"/>
        <end position="297"/>
    </location>
</feature>
<dbReference type="InterPro" id="IPR027417">
    <property type="entry name" value="P-loop_NTPase"/>
</dbReference>
<proteinExistence type="predicted"/>
<dbReference type="SUPFAM" id="SSF52540">
    <property type="entry name" value="P-loop containing nucleoside triphosphate hydrolases"/>
    <property type="match status" value="1"/>
</dbReference>
<dbReference type="InterPro" id="IPR000863">
    <property type="entry name" value="Sulfotransferase_dom"/>
</dbReference>
<keyword evidence="3" id="KW-1185">Reference proteome</keyword>
<protein>
    <submittedName>
        <fullName evidence="2">Sulfotransferase</fullName>
    </submittedName>
</protein>
<evidence type="ECO:0000313" key="3">
    <source>
        <dbReference type="Proteomes" id="UP001165366"/>
    </source>
</evidence>
<evidence type="ECO:0000259" key="1">
    <source>
        <dbReference type="Pfam" id="PF00685"/>
    </source>
</evidence>
<reference evidence="2" key="1">
    <citation type="submission" date="2022-01" db="EMBL/GenBank/DDBJ databases">
        <authorList>
            <person name="Wang Y."/>
        </authorList>
    </citation>
    <scope>NUCLEOTIDE SEQUENCE</scope>
    <source>
        <strain evidence="2">WB101</strain>
    </source>
</reference>
<organism evidence="2 3">
    <name type="scientific">Rhodohalobacter sulfatireducens</name>
    <dbReference type="NCBI Taxonomy" id="2911366"/>
    <lineage>
        <taxon>Bacteria</taxon>
        <taxon>Pseudomonadati</taxon>
        <taxon>Balneolota</taxon>
        <taxon>Balneolia</taxon>
        <taxon>Balneolales</taxon>
        <taxon>Balneolaceae</taxon>
        <taxon>Rhodohalobacter</taxon>
    </lineage>
</organism>
<comment type="caution">
    <text evidence="2">The sequence shown here is derived from an EMBL/GenBank/DDBJ whole genome shotgun (WGS) entry which is preliminary data.</text>
</comment>
<dbReference type="PANTHER" id="PTHR10704:SF44">
    <property type="entry name" value="LD35051P-RELATED"/>
    <property type="match status" value="1"/>
</dbReference>
<dbReference type="Proteomes" id="UP001165366">
    <property type="component" value="Unassembled WGS sequence"/>
</dbReference>
<accession>A0ABS9K8B5</accession>
<dbReference type="RefSeq" id="WP_237851949.1">
    <property type="nucleotide sequence ID" value="NZ_JAKLWS010000001.1"/>
</dbReference>
<dbReference type="PANTHER" id="PTHR10704">
    <property type="entry name" value="CARBOHYDRATE SULFOTRANSFERASE"/>
    <property type="match status" value="1"/>
</dbReference>
<evidence type="ECO:0000313" key="2">
    <source>
        <dbReference type="EMBL" id="MCG2587102.1"/>
    </source>
</evidence>
<dbReference type="InterPro" id="IPR051135">
    <property type="entry name" value="Gal/GlcNAc/GalNAc_ST"/>
</dbReference>
<gene>
    <name evidence="2" type="ORF">L6773_00890</name>
</gene>
<name>A0ABS9K8B5_9BACT</name>
<dbReference type="Gene3D" id="3.40.50.300">
    <property type="entry name" value="P-loop containing nucleotide triphosphate hydrolases"/>
    <property type="match status" value="1"/>
</dbReference>
<sequence>MKVLEHRKHILVTGTHRSGTTLVGQTLSQADNVELVYEPFNLDTTRYNFEYKFNHWFEHVPTSRKLTEIQNEFDRYIPNSAFQYPAKICRESGYSLKTPLIYLKYLLLSEDRPRYLLKDPIALLSAGWLYERYDLKVICMIRNPLAFAGSLKKQGWDFDFKNFLDQKELMNTWLKPFKEDMERTDRGSDFIDRISLLWNVLNYVILEYREKYPEWLFMKHEELARNPTENFRLMFNYLELEFNREIEQYIIDFTSKKNPAEAKSNDLQPRDSRKTIDTWKDRLTDEEIKRVREATSEIYEKLYPENDS</sequence>
<dbReference type="EMBL" id="JAKLWS010000001">
    <property type="protein sequence ID" value="MCG2587102.1"/>
    <property type="molecule type" value="Genomic_DNA"/>
</dbReference>
<dbReference type="Pfam" id="PF00685">
    <property type="entry name" value="Sulfotransfer_1"/>
    <property type="match status" value="1"/>
</dbReference>
<reference evidence="2" key="2">
    <citation type="submission" date="2024-05" db="EMBL/GenBank/DDBJ databases">
        <title>Rhodohalobacter halophilus gen. nov., sp. nov., a moderately halophilic member of the family Balneolaceae.</title>
        <authorList>
            <person name="Xia J."/>
        </authorList>
    </citation>
    <scope>NUCLEOTIDE SEQUENCE</scope>
    <source>
        <strain evidence="2">WB101</strain>
    </source>
</reference>